<keyword evidence="9" id="KW-0325">Glycoprotein</keyword>
<dbReference type="GO" id="GO:0004565">
    <property type="term" value="F:beta-galactosidase activity"/>
    <property type="evidence" value="ECO:0007669"/>
    <property type="project" value="UniProtKB-EC"/>
</dbReference>
<dbReference type="InterPro" id="IPR048913">
    <property type="entry name" value="BetaGal_gal-bd"/>
</dbReference>
<protein>
    <recommendedName>
        <fullName evidence="4">beta-galactosidase</fullName>
        <ecNumber evidence="4">3.2.1.23</ecNumber>
    </recommendedName>
</protein>
<dbReference type="Proteomes" id="UP000324705">
    <property type="component" value="Chromosome 4A"/>
</dbReference>
<dbReference type="InterPro" id="IPR019801">
    <property type="entry name" value="Glyco_hydro_35_CS"/>
</dbReference>
<reference evidence="14 15" key="1">
    <citation type="submission" date="2017-09" db="EMBL/GenBank/DDBJ databases">
        <authorList>
            <consortium name="International Durum Wheat Genome Sequencing Consortium (IDWGSC)"/>
            <person name="Milanesi L."/>
        </authorList>
    </citation>
    <scope>NUCLEOTIDE SEQUENCE [LARGE SCALE GENOMIC DNA]</scope>
    <source>
        <strain evidence="15">cv. Svevo</strain>
    </source>
</reference>
<gene>
    <name evidence="14" type="ORF">TRITD_4Av1G007070</name>
</gene>
<dbReference type="PROSITE" id="PS01182">
    <property type="entry name" value="GLYCOSYL_HYDROL_F35"/>
    <property type="match status" value="1"/>
</dbReference>
<dbReference type="InterPro" id="IPR008979">
    <property type="entry name" value="Galactose-bd-like_sf"/>
</dbReference>
<comment type="similarity">
    <text evidence="3">Belongs to the glycosyl hydrolase 35 family.</text>
</comment>
<evidence type="ECO:0000259" key="12">
    <source>
        <dbReference type="Pfam" id="PF17834"/>
    </source>
</evidence>
<evidence type="ECO:0000256" key="5">
    <source>
        <dbReference type="ARBA" id="ARBA00022523"/>
    </source>
</evidence>
<keyword evidence="10" id="KW-0326">Glycosidase</keyword>
<keyword evidence="7" id="KW-0732">Signal</keyword>
<keyword evidence="15" id="KW-1185">Reference proteome</keyword>
<evidence type="ECO:0000313" key="14">
    <source>
        <dbReference type="EMBL" id="VAH87344.1"/>
    </source>
</evidence>
<dbReference type="Pfam" id="PF17834">
    <property type="entry name" value="GHD"/>
    <property type="match status" value="1"/>
</dbReference>
<dbReference type="PRINTS" id="PR00742">
    <property type="entry name" value="GLHYDRLASE35"/>
</dbReference>
<dbReference type="Pfam" id="PF21467">
    <property type="entry name" value="BetaGal_gal-bd"/>
    <property type="match status" value="1"/>
</dbReference>
<evidence type="ECO:0000256" key="3">
    <source>
        <dbReference type="ARBA" id="ARBA00009809"/>
    </source>
</evidence>
<evidence type="ECO:0000256" key="2">
    <source>
        <dbReference type="ARBA" id="ARBA00004271"/>
    </source>
</evidence>
<dbReference type="InterPro" id="IPR001944">
    <property type="entry name" value="Glycoside_Hdrlase_35"/>
</dbReference>
<evidence type="ECO:0000256" key="9">
    <source>
        <dbReference type="ARBA" id="ARBA00023180"/>
    </source>
</evidence>
<dbReference type="EMBL" id="LT934117">
    <property type="protein sequence ID" value="VAH87344.1"/>
    <property type="molecule type" value="Genomic_DNA"/>
</dbReference>
<dbReference type="InterPro" id="IPR031330">
    <property type="entry name" value="Gly_Hdrlase_35_cat"/>
</dbReference>
<feature type="domain" description="Beta-galactosidase beta-sandwich" evidence="12">
    <location>
        <begin position="211"/>
        <end position="266"/>
    </location>
</feature>
<proteinExistence type="inferred from homology"/>
<comment type="subcellular location">
    <subcellularLocation>
        <location evidence="2">Secreted</location>
        <location evidence="2">Extracellular space</location>
        <location evidence="2">Apoplast</location>
    </subcellularLocation>
</comment>
<feature type="domain" description="Beta-galactosidase galactose-binding" evidence="13">
    <location>
        <begin position="319"/>
        <end position="386"/>
    </location>
</feature>
<evidence type="ECO:0000256" key="10">
    <source>
        <dbReference type="ARBA" id="ARBA00023295"/>
    </source>
</evidence>
<dbReference type="FunFam" id="2.60.120.260:FF:000142">
    <property type="entry name" value="Beta-galactosidase"/>
    <property type="match status" value="1"/>
</dbReference>
<dbReference type="FunFam" id="3.20.20.80:FF:000006">
    <property type="entry name" value="Beta-galactosidase"/>
    <property type="match status" value="1"/>
</dbReference>
<keyword evidence="6" id="KW-0964">Secreted</keyword>
<dbReference type="SUPFAM" id="SSF49785">
    <property type="entry name" value="Galactose-binding domain-like"/>
    <property type="match status" value="1"/>
</dbReference>
<evidence type="ECO:0000256" key="8">
    <source>
        <dbReference type="ARBA" id="ARBA00022801"/>
    </source>
</evidence>
<dbReference type="Pfam" id="PF01301">
    <property type="entry name" value="Glyco_hydro_35"/>
    <property type="match status" value="1"/>
</dbReference>
<dbReference type="AlphaFoldDB" id="A0A9R0S3G3"/>
<dbReference type="InterPro" id="IPR017853">
    <property type="entry name" value="GH"/>
</dbReference>
<organism evidence="14 15">
    <name type="scientific">Triticum turgidum subsp. durum</name>
    <name type="common">Durum wheat</name>
    <name type="synonym">Triticum durum</name>
    <dbReference type="NCBI Taxonomy" id="4567"/>
    <lineage>
        <taxon>Eukaryota</taxon>
        <taxon>Viridiplantae</taxon>
        <taxon>Streptophyta</taxon>
        <taxon>Embryophyta</taxon>
        <taxon>Tracheophyta</taxon>
        <taxon>Spermatophyta</taxon>
        <taxon>Magnoliopsida</taxon>
        <taxon>Liliopsida</taxon>
        <taxon>Poales</taxon>
        <taxon>Poaceae</taxon>
        <taxon>BOP clade</taxon>
        <taxon>Pooideae</taxon>
        <taxon>Triticodae</taxon>
        <taxon>Triticeae</taxon>
        <taxon>Triticinae</taxon>
        <taxon>Triticum</taxon>
    </lineage>
</organism>
<evidence type="ECO:0000313" key="15">
    <source>
        <dbReference type="Proteomes" id="UP000324705"/>
    </source>
</evidence>
<sequence>MQGFTEKIVGMMKSEELFASQGGPIILSQIENEYGPEEKEFGAAGKSYSDWAAKMAVGLDTGVPWVMCKQEDAPDPVINACNGFYCDAFTPNAPSKPTMWTEAWTGWFTEFGGTIRKRPVEDLSFAVARFVQKGGSFINYYMYHGGTNFGRTAGGPFITTSYDYDAPLDEYGLAREPKYGHLKELHRAIKLCEPALVSVDPTVTSLGSMQEAHVYRSPSGCAAFLANYNSNSHAKVVFDNEHYSLPPWSISILPDCKTVVYNTATVGVQTSQMQMWSDGASSMMWERYDEEVGSLAAAPLLTTTGLLEQLNVTRDTSDYLWYMTSVDVSPSEKFLQGGKPLSLSVQSAGHALHIFINGQLQGSASGTREDKRISYKGNVNLRAGTNKISLLSVA</sequence>
<dbReference type="SUPFAM" id="SSF51445">
    <property type="entry name" value="(Trans)glycosidases"/>
    <property type="match status" value="1"/>
</dbReference>
<evidence type="ECO:0000259" key="11">
    <source>
        <dbReference type="Pfam" id="PF01301"/>
    </source>
</evidence>
<dbReference type="GO" id="GO:0005975">
    <property type="term" value="P:carbohydrate metabolic process"/>
    <property type="evidence" value="ECO:0007669"/>
    <property type="project" value="InterPro"/>
</dbReference>
<dbReference type="GO" id="GO:0048046">
    <property type="term" value="C:apoplast"/>
    <property type="evidence" value="ECO:0007669"/>
    <property type="project" value="UniProtKB-SubCell"/>
</dbReference>
<evidence type="ECO:0000256" key="1">
    <source>
        <dbReference type="ARBA" id="ARBA00001412"/>
    </source>
</evidence>
<keyword evidence="5" id="KW-0052">Apoplast</keyword>
<accession>A0A9R0S3G3</accession>
<comment type="catalytic activity">
    <reaction evidence="1">
        <text>Hydrolysis of terminal non-reducing beta-D-galactose residues in beta-D-galactosides.</text>
        <dbReference type="EC" id="3.2.1.23"/>
    </reaction>
</comment>
<dbReference type="PANTHER" id="PTHR23421">
    <property type="entry name" value="BETA-GALACTOSIDASE RELATED"/>
    <property type="match status" value="1"/>
</dbReference>
<evidence type="ECO:0000256" key="7">
    <source>
        <dbReference type="ARBA" id="ARBA00022729"/>
    </source>
</evidence>
<evidence type="ECO:0000256" key="4">
    <source>
        <dbReference type="ARBA" id="ARBA00012756"/>
    </source>
</evidence>
<keyword evidence="8" id="KW-0378">Hydrolase</keyword>
<evidence type="ECO:0000256" key="6">
    <source>
        <dbReference type="ARBA" id="ARBA00022525"/>
    </source>
</evidence>
<dbReference type="Gene3D" id="3.20.20.80">
    <property type="entry name" value="Glycosidases"/>
    <property type="match status" value="1"/>
</dbReference>
<name>A0A9R0S3G3_TRITD</name>
<feature type="domain" description="Glycoside hydrolase 35 catalytic" evidence="11">
    <location>
        <begin position="1"/>
        <end position="188"/>
    </location>
</feature>
<evidence type="ECO:0000259" key="13">
    <source>
        <dbReference type="Pfam" id="PF21467"/>
    </source>
</evidence>
<dbReference type="Gramene" id="TRITD4Av1G007070.9">
    <property type="protein sequence ID" value="TRITD4Av1G007070.9"/>
    <property type="gene ID" value="TRITD4Av1G007070"/>
</dbReference>
<dbReference type="EC" id="3.2.1.23" evidence="4"/>
<dbReference type="InterPro" id="IPR041392">
    <property type="entry name" value="GHD"/>
</dbReference>